<feature type="signal peptide" evidence="3">
    <location>
        <begin position="1"/>
        <end position="29"/>
    </location>
</feature>
<evidence type="ECO:0000256" key="2">
    <source>
        <dbReference type="ARBA" id="ARBA00022801"/>
    </source>
</evidence>
<dbReference type="Gene3D" id="3.40.720.10">
    <property type="entry name" value="Alkaline Phosphatase, subunit A"/>
    <property type="match status" value="2"/>
</dbReference>
<keyword evidence="2" id="KW-0378">Hydrolase</keyword>
<dbReference type="PANTHER" id="PTHR31956">
    <property type="entry name" value="NON-SPECIFIC PHOSPHOLIPASE C4-RELATED"/>
    <property type="match status" value="1"/>
</dbReference>
<keyword evidence="3" id="KW-0732">Signal</keyword>
<comment type="similarity">
    <text evidence="1">Belongs to the bacterial phospholipase C family.</text>
</comment>
<name>A0AAV7GQN7_DENCH</name>
<evidence type="ECO:0000256" key="1">
    <source>
        <dbReference type="ARBA" id="ARBA00009717"/>
    </source>
</evidence>
<dbReference type="AlphaFoldDB" id="A0AAV7GQN7"/>
<dbReference type="PANTHER" id="PTHR31956:SF2">
    <property type="entry name" value="NON-SPECIFIC PHOSPHOLIPASE C6"/>
    <property type="match status" value="1"/>
</dbReference>
<accession>A0AAV7GQN7</accession>
<protein>
    <submittedName>
        <fullName evidence="4">Uncharacterized protein</fullName>
    </submittedName>
</protein>
<reference evidence="4 5" key="1">
    <citation type="journal article" date="2021" name="Hortic Res">
        <title>Chromosome-scale assembly of the Dendrobium chrysotoxum genome enhances the understanding of orchid evolution.</title>
        <authorList>
            <person name="Zhang Y."/>
            <person name="Zhang G.Q."/>
            <person name="Zhang D."/>
            <person name="Liu X.D."/>
            <person name="Xu X.Y."/>
            <person name="Sun W.H."/>
            <person name="Yu X."/>
            <person name="Zhu X."/>
            <person name="Wang Z.W."/>
            <person name="Zhao X."/>
            <person name="Zhong W.Y."/>
            <person name="Chen H."/>
            <person name="Yin W.L."/>
            <person name="Huang T."/>
            <person name="Niu S.C."/>
            <person name="Liu Z.J."/>
        </authorList>
    </citation>
    <scope>NUCLEOTIDE SEQUENCE [LARGE SCALE GENOMIC DNA]</scope>
    <source>
        <strain evidence="4">Lindl</strain>
    </source>
</reference>
<organism evidence="4 5">
    <name type="scientific">Dendrobium chrysotoxum</name>
    <name type="common">Orchid</name>
    <dbReference type="NCBI Taxonomy" id="161865"/>
    <lineage>
        <taxon>Eukaryota</taxon>
        <taxon>Viridiplantae</taxon>
        <taxon>Streptophyta</taxon>
        <taxon>Embryophyta</taxon>
        <taxon>Tracheophyta</taxon>
        <taxon>Spermatophyta</taxon>
        <taxon>Magnoliopsida</taxon>
        <taxon>Liliopsida</taxon>
        <taxon>Asparagales</taxon>
        <taxon>Orchidaceae</taxon>
        <taxon>Epidendroideae</taxon>
        <taxon>Malaxideae</taxon>
        <taxon>Dendrobiinae</taxon>
        <taxon>Dendrobium</taxon>
    </lineage>
</organism>
<dbReference type="InterPro" id="IPR017850">
    <property type="entry name" value="Alkaline_phosphatase_core_sf"/>
</dbReference>
<dbReference type="GO" id="GO:0009395">
    <property type="term" value="P:phospholipid catabolic process"/>
    <property type="evidence" value="ECO:0007669"/>
    <property type="project" value="TreeGrafter"/>
</dbReference>
<gene>
    <name evidence="4" type="ORF">IEQ34_006540</name>
</gene>
<proteinExistence type="inferred from homology"/>
<keyword evidence="5" id="KW-1185">Reference proteome</keyword>
<feature type="chain" id="PRO_5043764876" evidence="3">
    <location>
        <begin position="30"/>
        <end position="507"/>
    </location>
</feature>
<dbReference type="Pfam" id="PF04185">
    <property type="entry name" value="Phosphoesterase"/>
    <property type="match status" value="2"/>
</dbReference>
<evidence type="ECO:0000256" key="3">
    <source>
        <dbReference type="SAM" id="SignalP"/>
    </source>
</evidence>
<dbReference type="EMBL" id="JAGFBR010000007">
    <property type="protein sequence ID" value="KAH0463754.1"/>
    <property type="molecule type" value="Genomic_DNA"/>
</dbReference>
<dbReference type="Proteomes" id="UP000775213">
    <property type="component" value="Unassembled WGS sequence"/>
</dbReference>
<evidence type="ECO:0000313" key="4">
    <source>
        <dbReference type="EMBL" id="KAH0463754.1"/>
    </source>
</evidence>
<dbReference type="FunFam" id="3.40.720.10:FF:000011">
    <property type="entry name" value="Non-specific phospholipase C1"/>
    <property type="match status" value="1"/>
</dbReference>
<sequence length="507" mass="56245">MKSSSSFPHYPTPLLLLLLLSLLLHATESQSPIKTVVILVLENRSFDHMLGYLKQSLNPSINGLTGTECNPLSASSSICVSDDAGFVESDPGHSFQAVVQQVFGSSTIPSMSGFAQQASTVSSSLPLTVMQCFDPQTLPVFSTLVHEFAVFDLAVISYLISAILYDFNYFLCSIRNGFSSIPGPTQPNRLFLYSATSHGATTHDPLELLTGYPQKTIFDSLHENLHDFAVYFSTLPTTLFYARMRKLEYASKFHWFSAFRAHAKAGKLAKLSVIEPRYFDLVGAEANDDHPAHDVGNGQRLVKEVYEILRGSPQWNESLLIVSYDEHGGFYDHVETPYVGVPNPDGMRGPAPFLFDFDRLGVRVPTIMVSPWIKKGTVVSRPNGPTANSEYEHSSIPATLKKIFGLKSDFLTKRDAWAGTFEHIFEELSSPRTDCPEILPSPFPTRSSTEIKEDSFLSEFQAELVDLASVLSGDSIFNLHRETEKKMTVKEADAYVKSAIKKLLESK</sequence>
<dbReference type="InterPro" id="IPR007312">
    <property type="entry name" value="Phosphoesterase"/>
</dbReference>
<dbReference type="GO" id="GO:0042578">
    <property type="term" value="F:phosphoric ester hydrolase activity"/>
    <property type="evidence" value="ECO:0007669"/>
    <property type="project" value="UniProtKB-ARBA"/>
</dbReference>
<comment type="caution">
    <text evidence="4">The sequence shown here is derived from an EMBL/GenBank/DDBJ whole genome shotgun (WGS) entry which is preliminary data.</text>
</comment>
<evidence type="ECO:0000313" key="5">
    <source>
        <dbReference type="Proteomes" id="UP000775213"/>
    </source>
</evidence>